<evidence type="ECO:0000256" key="2">
    <source>
        <dbReference type="SAM" id="MobiDB-lite"/>
    </source>
</evidence>
<feature type="compositionally biased region" description="Basic and acidic residues" evidence="2">
    <location>
        <begin position="535"/>
        <end position="563"/>
    </location>
</feature>
<feature type="compositionally biased region" description="Basic and acidic residues" evidence="2">
    <location>
        <begin position="830"/>
        <end position="841"/>
    </location>
</feature>
<evidence type="ECO:0000256" key="1">
    <source>
        <dbReference type="ARBA" id="ARBA00010560"/>
    </source>
</evidence>
<feature type="compositionally biased region" description="Pro residues" evidence="2">
    <location>
        <begin position="381"/>
        <end position="393"/>
    </location>
</feature>
<comment type="similarity">
    <text evidence="1">Belongs to the round spermatid basic protein 1 family.</text>
</comment>
<feature type="region of interest" description="Disordered" evidence="2">
    <location>
        <begin position="70"/>
        <end position="107"/>
    </location>
</feature>
<feature type="compositionally biased region" description="Basic and acidic residues" evidence="2">
    <location>
        <begin position="758"/>
        <end position="770"/>
    </location>
</feature>
<dbReference type="PANTHER" id="PTHR13354">
    <property type="entry name" value="ROUND SPERMATID BASIC PROTEIN 1"/>
    <property type="match status" value="1"/>
</dbReference>
<feature type="compositionally biased region" description="Basic and acidic residues" evidence="2">
    <location>
        <begin position="988"/>
        <end position="1008"/>
    </location>
</feature>
<feature type="region of interest" description="Disordered" evidence="2">
    <location>
        <begin position="960"/>
        <end position="1008"/>
    </location>
</feature>
<feature type="compositionally biased region" description="Polar residues" evidence="2">
    <location>
        <begin position="570"/>
        <end position="584"/>
    </location>
</feature>
<evidence type="ECO:0000313" key="4">
    <source>
        <dbReference type="WBParaSite" id="ALUE_0001495901-mRNA-1"/>
    </source>
</evidence>
<feature type="compositionally biased region" description="Polar residues" evidence="2">
    <location>
        <begin position="155"/>
        <end position="176"/>
    </location>
</feature>
<feature type="region of interest" description="Disordered" evidence="2">
    <location>
        <begin position="124"/>
        <end position="232"/>
    </location>
</feature>
<dbReference type="Proteomes" id="UP000036681">
    <property type="component" value="Unplaced"/>
</dbReference>
<proteinExistence type="inferred from homology"/>
<feature type="region of interest" description="Disordered" evidence="2">
    <location>
        <begin position="1403"/>
        <end position="1435"/>
    </location>
</feature>
<reference evidence="4" key="1">
    <citation type="submission" date="2016-05" db="UniProtKB">
        <authorList>
            <consortium name="WormBaseParasite"/>
        </authorList>
    </citation>
    <scope>IDENTIFICATION</scope>
</reference>
<feature type="compositionally biased region" description="Polar residues" evidence="2">
    <location>
        <begin position="899"/>
        <end position="908"/>
    </location>
</feature>
<feature type="compositionally biased region" description="Polar residues" evidence="2">
    <location>
        <begin position="417"/>
        <end position="436"/>
    </location>
</feature>
<dbReference type="InterPro" id="IPR026306">
    <property type="entry name" value="RSBN1/Dpy-2/CEP530"/>
</dbReference>
<feature type="region of interest" description="Disordered" evidence="2">
    <location>
        <begin position="452"/>
        <end position="584"/>
    </location>
</feature>
<sequence length="1435" mass="159243">MSWTSADPSDHSILCSRKGIKENENSLATTLTETRKRPHAANNDNDLHYNTIGSFAASALRDDALYRCPPPPLPPDTLNVAVRRRGPVTPPDPIDYRSATSENHPQDVVMQGDNFVDAAMELESVGSTSRTPSPARPEKRVRRGPHTPPEPPKSSVDSRSPSPMMDRQSTIQQTVPSFRELPRKSMEDYYRRVRRGPHTPPEPPKSSVDSRSPSPVMDRQSTIQQTVPSFRELPRKSSPVIVLPTVNLCPPSTFQERSPTGFMGVGYCGGISPSTSKSMLPVHRIPVLPLKSPQPLGNGNGPIPLNAVVFDGGISPGRMPPTHHVGMMDFGAGIEPAPPYGVPMYQTRPPWPADVSLGTPSSYEYASPIQSDGVPHNDMLSPPPPPPPPPPPQAQSATVSSSSSMTASPKQPEPPKTKSTTEASSLPISKQTQLQPTSIAMDPILLALADFAPKQSSQEKKTLKKASLSGGIDYKKRFTERKESTLNQNEPNERRPLMNGNKAATQNEKGSGEKCEQETTKAKQKPSEATSEKNSGLRELERERLKERAVEKDKLKQNNDNEKKKRKEASSLSISKQTQLQPTSIAMDPILLALADFAPKQSSQEKKTLKKASLSGGIDYKKRFTERKESTLNQNEPNERRPLMNGNKAATQNEKGSGEKCEQETTKAKQKPSEATSEKNSGLRESEKERLKERAVEKDKLKQSNDNEKKKRKGRVAEEKVGSEETVSERGNSSAEGSFANGDSTSLKKMLGGNNATSKEKERKRKEEVAKLTNGDNSTFKKGRTVKQETTTESEETNEKIAKERHVQEKNRKTKSADGKMHKGKNAGNKTKDGWTVKDTSKISSRKSFDVKSSSGKKGVTKRAAVCSDEESGEKENNGNLKKEMQEDGDTDAADDRQQVGSSAVNQETDVKMEDLSEDGESPNAACSRSMLTGVKEEVITGLDLLSSAALIGLSGCCTPSTSGATDSTTSGSSAPSEITKGSGTAKESSKKVLLKDGDTRNSRSEGRRRWKELLPKVSEKFRKFIRIEMHPNGGASMLKANWSQITKHFDELEREQFTREFIALGLAETEGIPIFVIGIIENAIDYLQNTLEYLAKAYPHLPVKVGALLNKQIVHTTTIAEYYERAMETCHHGTYRYGPLHALSIVGTKQEECGDYFKASIFNFYCSAIWEYYTQSKQLRLSLKEKELLEKIEEFPMLRLLMPWGEYSCAEMDSPADSDDGPIFWVRPGEQLIRADEPKDDKSRRRNSCRPSHHLSYRSREHREFLFEDRTPAHADHVGDGLERKTTAAVGFLQAIVGPNEKKNRESRIVKDVVCFHASDFYTLVERLQLDLFEPPMSQCVQWVEEAKLNQLRRDGIRYARFQLHDNDAYFLPRGVIHQFRTVSACSSIAWHVRLKHYYEEESNETDAESQSPSGGQKLSSSCTKRNGQSTGVK</sequence>
<feature type="compositionally biased region" description="Basic and acidic residues" evidence="2">
    <location>
        <begin position="797"/>
        <end position="821"/>
    </location>
</feature>
<feature type="region of interest" description="Disordered" evidence="2">
    <location>
        <begin position="598"/>
        <end position="927"/>
    </location>
</feature>
<accession>A0A0M3IB98</accession>
<feature type="region of interest" description="Disordered" evidence="2">
    <location>
        <begin position="362"/>
        <end position="436"/>
    </location>
</feature>
<feature type="compositionally biased region" description="Basic and acidic residues" evidence="2">
    <location>
        <begin position="656"/>
        <end position="667"/>
    </location>
</feature>
<feature type="compositionally biased region" description="Basic and acidic residues" evidence="2">
    <location>
        <begin position="874"/>
        <end position="886"/>
    </location>
</feature>
<feature type="compositionally biased region" description="Polar residues" evidence="2">
    <location>
        <begin position="207"/>
        <end position="228"/>
    </location>
</feature>
<feature type="compositionally biased region" description="Polar residues" evidence="2">
    <location>
        <begin position="1410"/>
        <end position="1435"/>
    </location>
</feature>
<dbReference type="WBParaSite" id="ALUE_0001495901-mRNA-1">
    <property type="protein sequence ID" value="ALUE_0001495901-mRNA-1"/>
    <property type="gene ID" value="ALUE_0001495901"/>
</dbReference>
<dbReference type="PANTHER" id="PTHR13354:SF11">
    <property type="entry name" value="LYSINE-SPECIFIC DEMETHYLASE 9"/>
    <property type="match status" value="1"/>
</dbReference>
<protein>
    <submittedName>
        <fullName evidence="4">WW domain-containing protein</fullName>
    </submittedName>
</protein>
<feature type="compositionally biased region" description="Basic and acidic residues" evidence="2">
    <location>
        <begin position="510"/>
        <end position="521"/>
    </location>
</feature>
<feature type="compositionally biased region" description="Low complexity" evidence="2">
    <location>
        <begin position="960"/>
        <end position="977"/>
    </location>
</feature>
<name>A0A0M3IB98_ASCLU</name>
<organism evidence="3 4">
    <name type="scientific">Ascaris lumbricoides</name>
    <name type="common">Giant roundworm</name>
    <dbReference type="NCBI Taxonomy" id="6252"/>
    <lineage>
        <taxon>Eukaryota</taxon>
        <taxon>Metazoa</taxon>
        <taxon>Ecdysozoa</taxon>
        <taxon>Nematoda</taxon>
        <taxon>Chromadorea</taxon>
        <taxon>Rhabditida</taxon>
        <taxon>Spirurina</taxon>
        <taxon>Ascaridomorpha</taxon>
        <taxon>Ascaridoidea</taxon>
        <taxon>Ascarididae</taxon>
        <taxon>Ascaris</taxon>
    </lineage>
</organism>
<feature type="compositionally biased region" description="Basic and acidic residues" evidence="2">
    <location>
        <begin position="473"/>
        <end position="484"/>
    </location>
</feature>
<feature type="compositionally biased region" description="Basic and acidic residues" evidence="2">
    <location>
        <begin position="619"/>
        <end position="630"/>
    </location>
</feature>
<evidence type="ECO:0000313" key="3">
    <source>
        <dbReference type="Proteomes" id="UP000036681"/>
    </source>
</evidence>
<feature type="compositionally biased region" description="Polar residues" evidence="2">
    <location>
        <begin position="729"/>
        <end position="747"/>
    </location>
</feature>
<feature type="compositionally biased region" description="Low complexity" evidence="2">
    <location>
        <begin position="394"/>
        <end position="410"/>
    </location>
</feature>
<feature type="compositionally biased region" description="Basic and acidic residues" evidence="2">
    <location>
        <begin position="681"/>
        <end position="723"/>
    </location>
</feature>
<keyword evidence="3" id="KW-1185">Reference proteome</keyword>
<feature type="compositionally biased region" description="Basic and acidic residues" evidence="2">
    <location>
        <begin position="180"/>
        <end position="191"/>
    </location>
</feature>
<dbReference type="GO" id="GO:0005634">
    <property type="term" value="C:nucleus"/>
    <property type="evidence" value="ECO:0007669"/>
    <property type="project" value="InterPro"/>
</dbReference>